<feature type="compositionally biased region" description="Basic and acidic residues" evidence="1">
    <location>
        <begin position="1"/>
        <end position="19"/>
    </location>
</feature>
<sequence>MATEIQEPKDIEIPQDKTLETVSQEPVNKEDEGTKETESEPNLDETVADTDLQKKMRRAERFGVPVNLSEKDKRNTRAERFGTAPTIQESDAQKNSEELKRKARAERFGLPAQSVADATDQEAKKKARQDRFTPNSKTSPKIDNVEEDKKKARAIRFSESPAAVAPSQTTNGKGTSTEGTADVNASAGT</sequence>
<dbReference type="PANTHER" id="PTHR47701:SF2">
    <property type="entry name" value="PROTEIN MODIFIER OF SNC1 11"/>
    <property type="match status" value="1"/>
</dbReference>
<name>A0AA41VDC0_PAPNU</name>
<dbReference type="Proteomes" id="UP001177140">
    <property type="component" value="Unassembled WGS sequence"/>
</dbReference>
<comment type="caution">
    <text evidence="3">The sequence shown here is derived from an EMBL/GenBank/DDBJ whole genome shotgun (WGS) entry which is preliminary data.</text>
</comment>
<feature type="compositionally biased region" description="Basic and acidic residues" evidence="1">
    <location>
        <begin position="91"/>
        <end position="100"/>
    </location>
</feature>
<gene>
    <name evidence="3" type="ORF">MKW94_000794</name>
</gene>
<evidence type="ECO:0000256" key="1">
    <source>
        <dbReference type="SAM" id="MobiDB-lite"/>
    </source>
</evidence>
<dbReference type="InterPro" id="IPR044209">
    <property type="entry name" value="MOS11"/>
</dbReference>
<feature type="region of interest" description="Disordered" evidence="1">
    <location>
        <begin position="1"/>
        <end position="189"/>
    </location>
</feature>
<feature type="domain" description="THO1-MOS11 C-terminal" evidence="2">
    <location>
        <begin position="48"/>
        <end position="82"/>
    </location>
</feature>
<reference evidence="3" key="1">
    <citation type="submission" date="2022-03" db="EMBL/GenBank/DDBJ databases">
        <title>A functionally conserved STORR gene fusion in Papaver species that diverged 16.8 million years ago.</title>
        <authorList>
            <person name="Catania T."/>
        </authorList>
    </citation>
    <scope>NUCLEOTIDE SEQUENCE</scope>
    <source>
        <strain evidence="3">S-191538</strain>
    </source>
</reference>
<keyword evidence="4" id="KW-1185">Reference proteome</keyword>
<dbReference type="PANTHER" id="PTHR47701">
    <property type="entry name" value="PROTEIN MODIFIER OF SNC1 11"/>
    <property type="match status" value="1"/>
</dbReference>
<feature type="compositionally biased region" description="Polar residues" evidence="1">
    <location>
        <begin position="132"/>
        <end position="141"/>
    </location>
</feature>
<feature type="compositionally biased region" description="Polar residues" evidence="1">
    <location>
        <begin position="166"/>
        <end position="179"/>
    </location>
</feature>
<proteinExistence type="predicted"/>
<evidence type="ECO:0000313" key="3">
    <source>
        <dbReference type="EMBL" id="MCL7039174.1"/>
    </source>
</evidence>
<dbReference type="GO" id="GO:0016973">
    <property type="term" value="P:poly(A)+ mRNA export from nucleus"/>
    <property type="evidence" value="ECO:0007669"/>
    <property type="project" value="InterPro"/>
</dbReference>
<feature type="compositionally biased region" description="Basic and acidic residues" evidence="1">
    <location>
        <begin position="69"/>
        <end position="80"/>
    </location>
</feature>
<accession>A0AA41VDC0</accession>
<feature type="compositionally biased region" description="Basic and acidic residues" evidence="1">
    <location>
        <begin position="27"/>
        <end position="38"/>
    </location>
</feature>
<dbReference type="GO" id="GO:0005634">
    <property type="term" value="C:nucleus"/>
    <property type="evidence" value="ECO:0007669"/>
    <property type="project" value="TreeGrafter"/>
</dbReference>
<evidence type="ECO:0000313" key="4">
    <source>
        <dbReference type="Proteomes" id="UP001177140"/>
    </source>
</evidence>
<feature type="compositionally biased region" description="Acidic residues" evidence="1">
    <location>
        <begin position="39"/>
        <end position="48"/>
    </location>
</feature>
<dbReference type="Pfam" id="PF18592">
    <property type="entry name" value="Tho1_MOS11_C"/>
    <property type="match status" value="1"/>
</dbReference>
<dbReference type="InterPro" id="IPR040746">
    <property type="entry name" value="THO1_MOS11_C"/>
</dbReference>
<organism evidence="3 4">
    <name type="scientific">Papaver nudicaule</name>
    <name type="common">Iceland poppy</name>
    <dbReference type="NCBI Taxonomy" id="74823"/>
    <lineage>
        <taxon>Eukaryota</taxon>
        <taxon>Viridiplantae</taxon>
        <taxon>Streptophyta</taxon>
        <taxon>Embryophyta</taxon>
        <taxon>Tracheophyta</taxon>
        <taxon>Spermatophyta</taxon>
        <taxon>Magnoliopsida</taxon>
        <taxon>Ranunculales</taxon>
        <taxon>Papaveraceae</taxon>
        <taxon>Papaveroideae</taxon>
        <taxon>Papaver</taxon>
    </lineage>
</organism>
<evidence type="ECO:0000259" key="2">
    <source>
        <dbReference type="Pfam" id="PF18592"/>
    </source>
</evidence>
<dbReference type="AlphaFoldDB" id="A0AA41VDC0"/>
<protein>
    <recommendedName>
        <fullName evidence="2">THO1-MOS11 C-terminal domain-containing protein</fullName>
    </recommendedName>
</protein>
<dbReference type="EMBL" id="JAJJMA010198379">
    <property type="protein sequence ID" value="MCL7039174.1"/>
    <property type="molecule type" value="Genomic_DNA"/>
</dbReference>